<sequence length="289" mass="31623">MRVPGRRASFFWPPLSLAGNVSLFFLLFLVAVGILAPWISRYSPHAVSGPPLAPPDWEHWLGTDELGVDLWAQMCYGARVSLLVGFGVALLAGLGGGAIGALAGYTGGLLDRLLLRLIDIALVVPQLPLLILLATFLGARLENVILALALFSWPRPARIVRSQVLVLKRQTYLVAARSFGARTGYLLRRHLLPELAPVILVSLLRLAARGIVAEAGLSFIGLGDPTLKSWGKILYHATNFKGLFFTPYWKWWLVAPWLALTLLLLAITFLGRDLERIADPRLRVGGARV</sequence>
<dbReference type="OrthoDB" id="9783218at2"/>
<feature type="transmembrane region" description="Helical" evidence="7">
    <location>
        <begin position="251"/>
        <end position="271"/>
    </location>
</feature>
<dbReference type="Gene3D" id="1.10.3720.10">
    <property type="entry name" value="MetI-like"/>
    <property type="match status" value="1"/>
</dbReference>
<evidence type="ECO:0000313" key="10">
    <source>
        <dbReference type="Proteomes" id="UP000256329"/>
    </source>
</evidence>
<evidence type="ECO:0000256" key="3">
    <source>
        <dbReference type="ARBA" id="ARBA00022475"/>
    </source>
</evidence>
<accession>A0A3D8P2C4</accession>
<comment type="similarity">
    <text evidence="7">Belongs to the binding-protein-dependent transport system permease family.</text>
</comment>
<dbReference type="InterPro" id="IPR000515">
    <property type="entry name" value="MetI-like"/>
</dbReference>
<evidence type="ECO:0000256" key="7">
    <source>
        <dbReference type="RuleBase" id="RU363032"/>
    </source>
</evidence>
<feature type="transmembrane region" description="Helical" evidence="7">
    <location>
        <begin position="127"/>
        <end position="151"/>
    </location>
</feature>
<dbReference type="SUPFAM" id="SSF161098">
    <property type="entry name" value="MetI-like"/>
    <property type="match status" value="1"/>
</dbReference>
<feature type="transmembrane region" description="Helical" evidence="7">
    <location>
        <begin position="20"/>
        <end position="39"/>
    </location>
</feature>
<dbReference type="PROSITE" id="PS50928">
    <property type="entry name" value="ABC_TM1"/>
    <property type="match status" value="1"/>
</dbReference>
<dbReference type="GO" id="GO:0005886">
    <property type="term" value="C:plasma membrane"/>
    <property type="evidence" value="ECO:0007669"/>
    <property type="project" value="UniProtKB-SubCell"/>
</dbReference>
<organism evidence="9 10">
    <name type="scientific">Ammonifex thiophilus</name>
    <dbReference type="NCBI Taxonomy" id="444093"/>
    <lineage>
        <taxon>Bacteria</taxon>
        <taxon>Bacillati</taxon>
        <taxon>Bacillota</taxon>
        <taxon>Clostridia</taxon>
        <taxon>Thermoanaerobacterales</taxon>
        <taxon>Thermoanaerobacteraceae</taxon>
        <taxon>Ammonifex</taxon>
    </lineage>
</organism>
<evidence type="ECO:0000256" key="6">
    <source>
        <dbReference type="ARBA" id="ARBA00023136"/>
    </source>
</evidence>
<gene>
    <name evidence="9" type="ORF">DXX99_09995</name>
</gene>
<proteinExistence type="inferred from homology"/>
<evidence type="ECO:0000256" key="1">
    <source>
        <dbReference type="ARBA" id="ARBA00004651"/>
    </source>
</evidence>
<comment type="subcellular location">
    <subcellularLocation>
        <location evidence="1 7">Cell membrane</location>
        <topology evidence="1 7">Multi-pass membrane protein</topology>
    </subcellularLocation>
</comment>
<evidence type="ECO:0000313" key="9">
    <source>
        <dbReference type="EMBL" id="RDV80948.1"/>
    </source>
</evidence>
<dbReference type="Proteomes" id="UP000256329">
    <property type="component" value="Unassembled WGS sequence"/>
</dbReference>
<evidence type="ECO:0000259" key="8">
    <source>
        <dbReference type="PROSITE" id="PS50928"/>
    </source>
</evidence>
<keyword evidence="2 7" id="KW-0813">Transport</keyword>
<dbReference type="CDD" id="cd06261">
    <property type="entry name" value="TM_PBP2"/>
    <property type="match status" value="1"/>
</dbReference>
<keyword evidence="4 7" id="KW-0812">Transmembrane</keyword>
<dbReference type="Pfam" id="PF00528">
    <property type="entry name" value="BPD_transp_1"/>
    <property type="match status" value="1"/>
</dbReference>
<keyword evidence="5 7" id="KW-1133">Transmembrane helix</keyword>
<feature type="domain" description="ABC transmembrane type-1" evidence="8">
    <location>
        <begin position="78"/>
        <end position="271"/>
    </location>
</feature>
<dbReference type="AlphaFoldDB" id="A0A3D8P2C4"/>
<dbReference type="InterPro" id="IPR035906">
    <property type="entry name" value="MetI-like_sf"/>
</dbReference>
<evidence type="ECO:0000256" key="5">
    <source>
        <dbReference type="ARBA" id="ARBA00022989"/>
    </source>
</evidence>
<keyword evidence="3" id="KW-1003">Cell membrane</keyword>
<dbReference type="GO" id="GO:0055085">
    <property type="term" value="P:transmembrane transport"/>
    <property type="evidence" value="ECO:0007669"/>
    <property type="project" value="InterPro"/>
</dbReference>
<evidence type="ECO:0000256" key="4">
    <source>
        <dbReference type="ARBA" id="ARBA00022692"/>
    </source>
</evidence>
<dbReference type="PANTHER" id="PTHR43386">
    <property type="entry name" value="OLIGOPEPTIDE TRANSPORT SYSTEM PERMEASE PROTEIN APPC"/>
    <property type="match status" value="1"/>
</dbReference>
<protein>
    <submittedName>
        <fullName evidence="9">ABC transporter permease</fullName>
    </submittedName>
</protein>
<comment type="caution">
    <text evidence="9">The sequence shown here is derived from an EMBL/GenBank/DDBJ whole genome shotgun (WGS) entry which is preliminary data.</text>
</comment>
<keyword evidence="10" id="KW-1185">Reference proteome</keyword>
<dbReference type="EMBL" id="QSLN01000025">
    <property type="protein sequence ID" value="RDV80948.1"/>
    <property type="molecule type" value="Genomic_DNA"/>
</dbReference>
<feature type="transmembrane region" description="Helical" evidence="7">
    <location>
        <begin position="195"/>
        <end position="220"/>
    </location>
</feature>
<evidence type="ECO:0000256" key="2">
    <source>
        <dbReference type="ARBA" id="ARBA00022448"/>
    </source>
</evidence>
<dbReference type="PANTHER" id="PTHR43386:SF1">
    <property type="entry name" value="D,D-DIPEPTIDE TRANSPORT SYSTEM PERMEASE PROTEIN DDPC-RELATED"/>
    <property type="match status" value="1"/>
</dbReference>
<feature type="transmembrane region" description="Helical" evidence="7">
    <location>
        <begin position="82"/>
        <end position="107"/>
    </location>
</feature>
<keyword evidence="6 7" id="KW-0472">Membrane</keyword>
<dbReference type="InterPro" id="IPR050366">
    <property type="entry name" value="BP-dependent_transpt_permease"/>
</dbReference>
<dbReference type="RefSeq" id="WP_115793341.1">
    <property type="nucleotide sequence ID" value="NZ_QSLN01000025.1"/>
</dbReference>
<reference evidence="9 10" key="1">
    <citation type="submission" date="2018-08" db="EMBL/GenBank/DDBJ databases">
        <title>Form III RuBisCO-mediated autotrophy in Thermodesulfobium bacteria.</title>
        <authorList>
            <person name="Toshchakov S.V."/>
            <person name="Kublanov I.V."/>
            <person name="Frolov E."/>
            <person name="Bonch-Osmolovskaya E.A."/>
            <person name="Tourova T.P."/>
            <person name="Chernych N.A."/>
            <person name="Lebedinsky A.V."/>
        </authorList>
    </citation>
    <scope>NUCLEOTIDE SEQUENCE [LARGE SCALE GENOMIC DNA]</scope>
    <source>
        <strain evidence="9 10">SR</strain>
    </source>
</reference>
<name>A0A3D8P2C4_9THEO</name>